<accession>A0ACB9F5M5</accession>
<evidence type="ECO:0000313" key="2">
    <source>
        <dbReference type="Proteomes" id="UP001055811"/>
    </source>
</evidence>
<proteinExistence type="predicted"/>
<name>A0ACB9F5M5_CICIN</name>
<dbReference type="EMBL" id="CM042011">
    <property type="protein sequence ID" value="KAI3765986.1"/>
    <property type="molecule type" value="Genomic_DNA"/>
</dbReference>
<reference evidence="1 2" key="2">
    <citation type="journal article" date="2022" name="Mol. Ecol. Resour.">
        <title>The genomes of chicory, endive, great burdock and yacon provide insights into Asteraceae paleo-polyploidization history and plant inulin production.</title>
        <authorList>
            <person name="Fan W."/>
            <person name="Wang S."/>
            <person name="Wang H."/>
            <person name="Wang A."/>
            <person name="Jiang F."/>
            <person name="Liu H."/>
            <person name="Zhao H."/>
            <person name="Xu D."/>
            <person name="Zhang Y."/>
        </authorList>
    </citation>
    <scope>NUCLEOTIDE SEQUENCE [LARGE SCALE GENOMIC DNA]</scope>
    <source>
        <strain evidence="2">cv. Punajuju</strain>
        <tissue evidence="1">Leaves</tissue>
    </source>
</reference>
<reference evidence="2" key="1">
    <citation type="journal article" date="2022" name="Mol. Ecol. Resour.">
        <title>The genomes of chicory, endive, great burdock and yacon provide insights into Asteraceae palaeo-polyploidization history and plant inulin production.</title>
        <authorList>
            <person name="Fan W."/>
            <person name="Wang S."/>
            <person name="Wang H."/>
            <person name="Wang A."/>
            <person name="Jiang F."/>
            <person name="Liu H."/>
            <person name="Zhao H."/>
            <person name="Xu D."/>
            <person name="Zhang Y."/>
        </authorList>
    </citation>
    <scope>NUCLEOTIDE SEQUENCE [LARGE SCALE GENOMIC DNA]</scope>
    <source>
        <strain evidence="2">cv. Punajuju</strain>
    </source>
</reference>
<dbReference type="Proteomes" id="UP001055811">
    <property type="component" value="Linkage Group LG03"/>
</dbReference>
<keyword evidence="2" id="KW-1185">Reference proteome</keyword>
<gene>
    <name evidence="1" type="ORF">L2E82_16033</name>
</gene>
<protein>
    <submittedName>
        <fullName evidence="1">Uncharacterized protein</fullName>
    </submittedName>
</protein>
<sequence length="185" mass="20805">MAVTLITTVYAVGSPMEAIRQGRNKEEDECKALKEFYCMVRRAIENFCNHFGIPGFFNDEQELDLLKRITDCVEMNTHMLPTNQSQGRGSGRRSVIPEQDSDSCNRREGFGSHASGKHITIPLVSSEIDKVLSPSFQITCPCKNPDRRGGGSSNSGYKNDEYNWRYENDDTSEDINRASVALENL</sequence>
<comment type="caution">
    <text evidence="1">The sequence shown here is derived from an EMBL/GenBank/DDBJ whole genome shotgun (WGS) entry which is preliminary data.</text>
</comment>
<evidence type="ECO:0000313" key="1">
    <source>
        <dbReference type="EMBL" id="KAI3765986.1"/>
    </source>
</evidence>
<organism evidence="1 2">
    <name type="scientific">Cichorium intybus</name>
    <name type="common">Chicory</name>
    <dbReference type="NCBI Taxonomy" id="13427"/>
    <lineage>
        <taxon>Eukaryota</taxon>
        <taxon>Viridiplantae</taxon>
        <taxon>Streptophyta</taxon>
        <taxon>Embryophyta</taxon>
        <taxon>Tracheophyta</taxon>
        <taxon>Spermatophyta</taxon>
        <taxon>Magnoliopsida</taxon>
        <taxon>eudicotyledons</taxon>
        <taxon>Gunneridae</taxon>
        <taxon>Pentapetalae</taxon>
        <taxon>asterids</taxon>
        <taxon>campanulids</taxon>
        <taxon>Asterales</taxon>
        <taxon>Asteraceae</taxon>
        <taxon>Cichorioideae</taxon>
        <taxon>Cichorieae</taxon>
        <taxon>Cichoriinae</taxon>
        <taxon>Cichorium</taxon>
    </lineage>
</organism>